<dbReference type="InterPro" id="IPR029058">
    <property type="entry name" value="AB_hydrolase_fold"/>
</dbReference>
<evidence type="ECO:0000313" key="3">
    <source>
        <dbReference type="EMBL" id="MBA2895073.1"/>
    </source>
</evidence>
<dbReference type="Proteomes" id="UP000530928">
    <property type="component" value="Unassembled WGS sequence"/>
</dbReference>
<dbReference type="EMBL" id="JACDUR010000006">
    <property type="protein sequence ID" value="MBA2895073.1"/>
    <property type="molecule type" value="Genomic_DNA"/>
</dbReference>
<dbReference type="PANTHER" id="PTHR48081:SF33">
    <property type="entry name" value="KYNURENINE FORMAMIDASE"/>
    <property type="match status" value="1"/>
</dbReference>
<organism evidence="3 4">
    <name type="scientific">Nonomuraea soli</name>
    <dbReference type="NCBI Taxonomy" id="1032476"/>
    <lineage>
        <taxon>Bacteria</taxon>
        <taxon>Bacillati</taxon>
        <taxon>Actinomycetota</taxon>
        <taxon>Actinomycetes</taxon>
        <taxon>Streptosporangiales</taxon>
        <taxon>Streptosporangiaceae</taxon>
        <taxon>Nonomuraea</taxon>
    </lineage>
</organism>
<dbReference type="InterPro" id="IPR050300">
    <property type="entry name" value="GDXG_lipolytic_enzyme"/>
</dbReference>
<dbReference type="PANTHER" id="PTHR48081">
    <property type="entry name" value="AB HYDROLASE SUPERFAMILY PROTEIN C4A8.06C"/>
    <property type="match status" value="1"/>
</dbReference>
<dbReference type="InterPro" id="IPR049492">
    <property type="entry name" value="BD-FAE-like_dom"/>
</dbReference>
<accession>A0A7W0HTF0</accession>
<dbReference type="AlphaFoldDB" id="A0A7W0HTF0"/>
<sequence>MPDVRIIVGPDVVADAALLQEVAERECAALDVTLGREGEAVVVVSSDPDLAGQFPGAVWLDLARNDHGPDIHGRGVAGLTWAVRRAVHRRRHPGEIVAYGTHPDQWAELHLPPGPGPHPVVALVHGGYWRSIWGADLMDALCVDLRERGFAAWNLEYRRPDLHGWEATAADVTDGLRRLATLDVPLDLDKVAVAGHSAGGQLALRAAADLAADEKPGNGPALSAALAVSLAGVLDLVEGDRRWLSSGAVRSALGAVGPAGPGLAPGLTHLPAGVEPVTGVEPSLYQSELFNSVYGDASPLHRLPLGVRQLIVQGRSDDLDLVDFARRYARAAKEAGDDVTYLEMSGDHFAVINPKAPIWQTTALAIANALR</sequence>
<dbReference type="GO" id="GO:0016787">
    <property type="term" value="F:hydrolase activity"/>
    <property type="evidence" value="ECO:0007669"/>
    <property type="project" value="UniProtKB-KW"/>
</dbReference>
<dbReference type="SUPFAM" id="SSF53474">
    <property type="entry name" value="alpha/beta-Hydrolases"/>
    <property type="match status" value="1"/>
</dbReference>
<dbReference type="Gene3D" id="3.40.50.1820">
    <property type="entry name" value="alpha/beta hydrolase"/>
    <property type="match status" value="1"/>
</dbReference>
<dbReference type="RefSeq" id="WP_181613769.1">
    <property type="nucleotide sequence ID" value="NZ_BAABAM010000004.1"/>
</dbReference>
<dbReference type="Pfam" id="PF20434">
    <property type="entry name" value="BD-FAE"/>
    <property type="match status" value="1"/>
</dbReference>
<evidence type="ECO:0000313" key="4">
    <source>
        <dbReference type="Proteomes" id="UP000530928"/>
    </source>
</evidence>
<proteinExistence type="predicted"/>
<protein>
    <submittedName>
        <fullName evidence="3">Acetyl esterase/lipase</fullName>
    </submittedName>
</protein>
<reference evidence="3 4" key="1">
    <citation type="submission" date="2020-07" db="EMBL/GenBank/DDBJ databases">
        <title>Genomic Encyclopedia of Type Strains, Phase IV (KMG-IV): sequencing the most valuable type-strain genomes for metagenomic binning, comparative biology and taxonomic classification.</title>
        <authorList>
            <person name="Goeker M."/>
        </authorList>
    </citation>
    <scope>NUCLEOTIDE SEQUENCE [LARGE SCALE GENOMIC DNA]</scope>
    <source>
        <strain evidence="3 4">DSM 45533</strain>
    </source>
</reference>
<keyword evidence="4" id="KW-1185">Reference proteome</keyword>
<feature type="domain" description="BD-FAE-like" evidence="2">
    <location>
        <begin position="115"/>
        <end position="211"/>
    </location>
</feature>
<gene>
    <name evidence="3" type="ORF">HNR30_006445</name>
</gene>
<evidence type="ECO:0000259" key="2">
    <source>
        <dbReference type="Pfam" id="PF20434"/>
    </source>
</evidence>
<evidence type="ECO:0000256" key="1">
    <source>
        <dbReference type="ARBA" id="ARBA00022801"/>
    </source>
</evidence>
<keyword evidence="1" id="KW-0378">Hydrolase</keyword>
<name>A0A7W0HTF0_9ACTN</name>
<comment type="caution">
    <text evidence="3">The sequence shown here is derived from an EMBL/GenBank/DDBJ whole genome shotgun (WGS) entry which is preliminary data.</text>
</comment>